<accession>A0A835WGN6</accession>
<evidence type="ECO:0000313" key="4">
    <source>
        <dbReference type="EMBL" id="KAG2447177.1"/>
    </source>
</evidence>
<gene>
    <name evidence="4" type="ORF">HYH02_007920</name>
</gene>
<evidence type="ECO:0000313" key="5">
    <source>
        <dbReference type="Proteomes" id="UP000613740"/>
    </source>
</evidence>
<feature type="domain" description="At2g23090-like zinc-binding" evidence="3">
    <location>
        <begin position="39"/>
        <end position="75"/>
    </location>
</feature>
<dbReference type="InterPro" id="IPR007513">
    <property type="entry name" value="SERF-like_N"/>
</dbReference>
<organism evidence="4 5">
    <name type="scientific">Chlamydomonas schloesseri</name>
    <dbReference type="NCBI Taxonomy" id="2026947"/>
    <lineage>
        <taxon>Eukaryota</taxon>
        <taxon>Viridiplantae</taxon>
        <taxon>Chlorophyta</taxon>
        <taxon>core chlorophytes</taxon>
        <taxon>Chlorophyceae</taxon>
        <taxon>CS clade</taxon>
        <taxon>Chlamydomonadales</taxon>
        <taxon>Chlamydomonadaceae</taxon>
        <taxon>Chlamydomonas</taxon>
    </lineage>
</organism>
<dbReference type="PANTHER" id="PTHR33788">
    <property type="entry name" value="OS07G0114300 PROTEIN"/>
    <property type="match status" value="1"/>
</dbReference>
<evidence type="ECO:0000259" key="3">
    <source>
        <dbReference type="Pfam" id="PF12907"/>
    </source>
</evidence>
<feature type="region of interest" description="Disordered" evidence="1">
    <location>
        <begin position="1"/>
        <end position="32"/>
    </location>
</feature>
<dbReference type="Gene3D" id="4.10.1050.10">
    <property type="entry name" value="At2g23090-like"/>
    <property type="match status" value="1"/>
</dbReference>
<dbReference type="PANTHER" id="PTHR33788:SF1">
    <property type="entry name" value="ZINC-BINDING PROTEIN"/>
    <property type="match status" value="1"/>
</dbReference>
<reference evidence="4" key="1">
    <citation type="journal article" date="2020" name="bioRxiv">
        <title>Comparative genomics of Chlamydomonas.</title>
        <authorList>
            <person name="Craig R.J."/>
            <person name="Hasan A.R."/>
            <person name="Ness R.W."/>
            <person name="Keightley P.D."/>
        </authorList>
    </citation>
    <scope>NUCLEOTIDE SEQUENCE</scope>
    <source>
        <strain evidence="4">CCAP 11/173</strain>
    </source>
</reference>
<protein>
    <submittedName>
        <fullName evidence="4">Uncharacterized protein</fullName>
    </submittedName>
</protein>
<dbReference type="Proteomes" id="UP000613740">
    <property type="component" value="Unassembled WGS sequence"/>
</dbReference>
<dbReference type="InterPro" id="IPR039713">
    <property type="entry name" value="At2g23090-like"/>
</dbReference>
<dbReference type="OrthoDB" id="370932at2759"/>
<dbReference type="InterPro" id="IPR039438">
    <property type="entry name" value="At2g23090-like_Znf"/>
</dbReference>
<dbReference type="EMBL" id="JAEHOD010000023">
    <property type="protein sequence ID" value="KAG2447177.1"/>
    <property type="molecule type" value="Genomic_DNA"/>
</dbReference>
<dbReference type="Pfam" id="PF04419">
    <property type="entry name" value="SERF-like_N"/>
    <property type="match status" value="1"/>
</dbReference>
<dbReference type="Pfam" id="PF12907">
    <property type="entry name" value="zf-met2"/>
    <property type="match status" value="1"/>
</dbReference>
<dbReference type="AlphaFoldDB" id="A0A835WGN6"/>
<keyword evidence="5" id="KW-1185">Reference proteome</keyword>
<evidence type="ECO:0000259" key="2">
    <source>
        <dbReference type="Pfam" id="PF04419"/>
    </source>
</evidence>
<evidence type="ECO:0000256" key="1">
    <source>
        <dbReference type="SAM" id="MobiDB-lite"/>
    </source>
</evidence>
<sequence>MGGGNGQKSAMRRAKKLEEAQAANKGSQLKQNAASMTIKCNICMTAFVCTTSEKLLREHWENKHPKQPIEAAFPQFKSS</sequence>
<comment type="caution">
    <text evidence="4">The sequence shown here is derived from an EMBL/GenBank/DDBJ whole genome shotgun (WGS) entry which is preliminary data.</text>
</comment>
<feature type="domain" description="Small EDRK-rich factor-like N-terminal" evidence="2">
    <location>
        <begin position="3"/>
        <end position="36"/>
    </location>
</feature>
<proteinExistence type="predicted"/>
<dbReference type="InterPro" id="IPR026939">
    <property type="entry name" value="ZNF706/At2g23090_sf"/>
</dbReference>
<name>A0A835WGN6_9CHLO</name>
<dbReference type="SUPFAM" id="SSF118359">
    <property type="entry name" value="Expressed protein At2g23090/F21P24.15"/>
    <property type="match status" value="1"/>
</dbReference>